<organism evidence="3 4">
    <name type="scientific">Lentisphaera profundi</name>
    <dbReference type="NCBI Taxonomy" id="1658616"/>
    <lineage>
        <taxon>Bacteria</taxon>
        <taxon>Pseudomonadati</taxon>
        <taxon>Lentisphaerota</taxon>
        <taxon>Lentisphaeria</taxon>
        <taxon>Lentisphaerales</taxon>
        <taxon>Lentisphaeraceae</taxon>
        <taxon>Lentisphaera</taxon>
    </lineage>
</organism>
<dbReference type="RefSeq" id="WP_274153288.1">
    <property type="nucleotide sequence ID" value="NZ_CP117812.1"/>
</dbReference>
<dbReference type="Gene3D" id="3.30.700.10">
    <property type="entry name" value="Glycoprotein, Type 4 Pilin"/>
    <property type="match status" value="1"/>
</dbReference>
<dbReference type="NCBIfam" id="TIGR02532">
    <property type="entry name" value="IV_pilin_GFxxxE"/>
    <property type="match status" value="1"/>
</dbReference>
<dbReference type="InterPro" id="IPR000983">
    <property type="entry name" value="Bac_GSPG_pilin"/>
</dbReference>
<evidence type="ECO:0000313" key="4">
    <source>
        <dbReference type="Proteomes" id="UP001214250"/>
    </source>
</evidence>
<proteinExistence type="predicted"/>
<keyword evidence="2" id="KW-1133">Transmembrane helix</keyword>
<dbReference type="EMBL" id="CP117812">
    <property type="protein sequence ID" value="WDE98416.1"/>
    <property type="molecule type" value="Genomic_DNA"/>
</dbReference>
<protein>
    <submittedName>
        <fullName evidence="3">Type II secretion system protein</fullName>
    </submittedName>
</protein>
<dbReference type="InterPro" id="IPR045584">
    <property type="entry name" value="Pilin-like"/>
</dbReference>
<reference evidence="3 4" key="1">
    <citation type="submission" date="2023-02" db="EMBL/GenBank/DDBJ databases">
        <title>Genome sequence of Lentisphaera profundi SAORIC-696.</title>
        <authorList>
            <person name="Kim e."/>
            <person name="Cho J.-C."/>
            <person name="Choi A."/>
            <person name="Kang I."/>
        </authorList>
    </citation>
    <scope>NUCLEOTIDE SEQUENCE [LARGE SCALE GENOMIC DNA]</scope>
    <source>
        <strain evidence="3 4">SAORIC-696</strain>
    </source>
</reference>
<evidence type="ECO:0000313" key="3">
    <source>
        <dbReference type="EMBL" id="WDE98416.1"/>
    </source>
</evidence>
<sequence length="230" mass="25457">MHNKKYNFSLIELLVVIAIIGILASILLPILGKSRESAKRSLCLNNLRQIGYKLHIYTDDNDMYFPYASGPNNLVQWDDLISDYLTQTQREDSPLDPSTQAASADHIFLCPSDTTSPNGNNLLRSYAMNSSTSWATQNLSNFIGFSGLHGLAVQINNISKPSSLIANGERFQKNNLRGGHNYAVLGDLATSYDTVGSIGAHKDDLKYTYVFADGHTEYLSYLKANALQNQ</sequence>
<dbReference type="PRINTS" id="PR00813">
    <property type="entry name" value="BCTERIALGSPG"/>
</dbReference>
<dbReference type="InterPro" id="IPR012902">
    <property type="entry name" value="N_methyl_site"/>
</dbReference>
<keyword evidence="1" id="KW-0488">Methylation</keyword>
<dbReference type="PANTHER" id="PTHR30093">
    <property type="entry name" value="GENERAL SECRETION PATHWAY PROTEIN G"/>
    <property type="match status" value="1"/>
</dbReference>
<keyword evidence="2" id="KW-0472">Membrane</keyword>
<name>A0ABY7VWX9_9BACT</name>
<dbReference type="SUPFAM" id="SSF54523">
    <property type="entry name" value="Pili subunits"/>
    <property type="match status" value="1"/>
</dbReference>
<feature type="transmembrane region" description="Helical" evidence="2">
    <location>
        <begin position="6"/>
        <end position="31"/>
    </location>
</feature>
<keyword evidence="4" id="KW-1185">Reference proteome</keyword>
<evidence type="ECO:0000256" key="1">
    <source>
        <dbReference type="ARBA" id="ARBA00022481"/>
    </source>
</evidence>
<accession>A0ABY7VWX9</accession>
<gene>
    <name evidence="3" type="ORF">PQO03_21630</name>
</gene>
<dbReference type="PANTHER" id="PTHR30093:SF2">
    <property type="entry name" value="TYPE II SECRETION SYSTEM PROTEIN H"/>
    <property type="match status" value="1"/>
</dbReference>
<evidence type="ECO:0000256" key="2">
    <source>
        <dbReference type="SAM" id="Phobius"/>
    </source>
</evidence>
<keyword evidence="2" id="KW-0812">Transmembrane</keyword>
<dbReference type="Proteomes" id="UP001214250">
    <property type="component" value="Chromosome 2"/>
</dbReference>